<sequence length="68" mass="6933">MKPKLAALFVIGILTLSIVATGVAAIGQAVAEQPGASSVALGSYNNEIGDTDDRGAVKGAFFRVCPFH</sequence>
<proteinExistence type="predicted"/>
<evidence type="ECO:0000313" key="1">
    <source>
        <dbReference type="EMBL" id="CUV02406.1"/>
    </source>
</evidence>
<protein>
    <submittedName>
        <fullName evidence="1">Uncharacterized protein</fullName>
    </submittedName>
</protein>
<reference evidence="1" key="1">
    <citation type="submission" date="2015-10" db="EMBL/GenBank/DDBJ databases">
        <authorList>
            <person name="Gilbert D.G."/>
        </authorList>
    </citation>
    <scope>NUCLEOTIDE SEQUENCE</scope>
</reference>
<dbReference type="AlphaFoldDB" id="A0A160V8T2"/>
<gene>
    <name evidence="1" type="ORF">MGWOODY_Clf1778</name>
</gene>
<dbReference type="EMBL" id="FAXA01000252">
    <property type="protein sequence ID" value="CUV02406.1"/>
    <property type="molecule type" value="Genomic_DNA"/>
</dbReference>
<accession>A0A160V8T2</accession>
<organism evidence="1">
    <name type="scientific">hydrothermal vent metagenome</name>
    <dbReference type="NCBI Taxonomy" id="652676"/>
    <lineage>
        <taxon>unclassified sequences</taxon>
        <taxon>metagenomes</taxon>
        <taxon>ecological metagenomes</taxon>
    </lineage>
</organism>
<name>A0A160V8T2_9ZZZZ</name>